<dbReference type="InterPro" id="IPR013974">
    <property type="entry name" value="SAF"/>
</dbReference>
<dbReference type="NCBIfam" id="TIGR03177">
    <property type="entry name" value="pilus_cpaB"/>
    <property type="match status" value="1"/>
</dbReference>
<feature type="region of interest" description="Disordered" evidence="1">
    <location>
        <begin position="270"/>
        <end position="319"/>
    </location>
</feature>
<name>A0A1C3EHF3_9PLAN</name>
<feature type="transmembrane region" description="Helical" evidence="2">
    <location>
        <begin position="6"/>
        <end position="26"/>
    </location>
</feature>
<dbReference type="SMART" id="SM00858">
    <property type="entry name" value="SAF"/>
    <property type="match status" value="1"/>
</dbReference>
<evidence type="ECO:0000256" key="1">
    <source>
        <dbReference type="SAM" id="MobiDB-lite"/>
    </source>
</evidence>
<gene>
    <name evidence="4" type="ORF">A6X21_20220</name>
</gene>
<reference evidence="4 5" key="1">
    <citation type="submission" date="2016-05" db="EMBL/GenBank/DDBJ databases">
        <title>Genomic and physiological characterization of Planctopirus sp. isolated from fresh water lake.</title>
        <authorList>
            <person name="Subhash Y."/>
            <person name="Ramana C."/>
        </authorList>
    </citation>
    <scope>NUCLEOTIDE SEQUENCE [LARGE SCALE GENOMIC DNA]</scope>
    <source>
        <strain evidence="4 5">JC280</strain>
    </source>
</reference>
<dbReference type="EMBL" id="LYDR01000063">
    <property type="protein sequence ID" value="ODA32675.1"/>
    <property type="molecule type" value="Genomic_DNA"/>
</dbReference>
<organism evidence="4 5">
    <name type="scientific">Planctopirus hydrillae</name>
    <dbReference type="NCBI Taxonomy" id="1841610"/>
    <lineage>
        <taxon>Bacteria</taxon>
        <taxon>Pseudomonadati</taxon>
        <taxon>Planctomycetota</taxon>
        <taxon>Planctomycetia</taxon>
        <taxon>Planctomycetales</taxon>
        <taxon>Planctomycetaceae</taxon>
        <taxon>Planctopirus</taxon>
    </lineage>
</organism>
<evidence type="ECO:0000313" key="5">
    <source>
        <dbReference type="Proteomes" id="UP000094828"/>
    </source>
</evidence>
<keyword evidence="2" id="KW-0472">Membrane</keyword>
<sequence length="334" mass="35774">MRRLTPALLTLVMFGVVGLLVVAYIGKSLLAREEKKPVIATRNVPMAISDIEPGTLITEGHIGMGPVQNSQLKPDMLLANRVIVGRVARTKIRAAEPIRAGQLYQPGELPDLRVADGMRAVSISVAEMVGIVDGMIKPGNYVDVLFTVESQSNADLQGGVTMRLFEGVKVIAINRSFTQSRVERGVNRVTLELTQAQANIITLAEAKGALTLIFNPNGAGSGGLALTNSERVTLNEILGLEPPAPPQLPLLTEIYRGQARRVQHFNKQGRLLDVTEVPPPARDNGQQVLPRGDNSVPAAQDPAPAPNAPSANNAPAPLKNMAPTAVRNLLNFRQ</sequence>
<keyword evidence="2" id="KW-0812">Transmembrane</keyword>
<keyword evidence="5" id="KW-1185">Reference proteome</keyword>
<keyword evidence="2" id="KW-1133">Transmembrane helix</keyword>
<dbReference type="InterPro" id="IPR031571">
    <property type="entry name" value="RcpC_dom"/>
</dbReference>
<feature type="compositionally biased region" description="Low complexity" evidence="1">
    <location>
        <begin position="297"/>
        <end position="317"/>
    </location>
</feature>
<dbReference type="CDD" id="cd11614">
    <property type="entry name" value="SAF_CpaB_FlgA_like"/>
    <property type="match status" value="1"/>
</dbReference>
<feature type="domain" description="SAF" evidence="3">
    <location>
        <begin position="42"/>
        <end position="104"/>
    </location>
</feature>
<dbReference type="STRING" id="1841610.A6X21_20220"/>
<comment type="caution">
    <text evidence="4">The sequence shown here is derived from an EMBL/GenBank/DDBJ whole genome shotgun (WGS) entry which is preliminary data.</text>
</comment>
<dbReference type="InterPro" id="IPR017592">
    <property type="entry name" value="Pilus_assmbl_Flp-typ_CpaB"/>
</dbReference>
<dbReference type="Pfam" id="PF16976">
    <property type="entry name" value="RcpC"/>
    <property type="match status" value="1"/>
</dbReference>
<evidence type="ECO:0000313" key="4">
    <source>
        <dbReference type="EMBL" id="ODA32675.1"/>
    </source>
</evidence>
<dbReference type="Proteomes" id="UP000094828">
    <property type="component" value="Unassembled WGS sequence"/>
</dbReference>
<dbReference type="RefSeq" id="WP_068847186.1">
    <property type="nucleotide sequence ID" value="NZ_LYDR01000063.1"/>
</dbReference>
<dbReference type="OrthoDB" id="163768at2"/>
<accession>A0A1C3EHF3</accession>
<evidence type="ECO:0000256" key="2">
    <source>
        <dbReference type="SAM" id="Phobius"/>
    </source>
</evidence>
<evidence type="ECO:0000259" key="3">
    <source>
        <dbReference type="SMART" id="SM00858"/>
    </source>
</evidence>
<dbReference type="AlphaFoldDB" id="A0A1C3EHF3"/>
<dbReference type="Pfam" id="PF08666">
    <property type="entry name" value="SAF"/>
    <property type="match status" value="1"/>
</dbReference>
<proteinExistence type="predicted"/>
<protein>
    <submittedName>
        <fullName evidence="4">Flp pilus assembly protein CpaB</fullName>
    </submittedName>
</protein>